<dbReference type="Pfam" id="PF00583">
    <property type="entry name" value="Acetyltransf_1"/>
    <property type="match status" value="1"/>
</dbReference>
<dbReference type="Gene3D" id="3.40.630.30">
    <property type="match status" value="1"/>
</dbReference>
<dbReference type="RefSeq" id="WP_248551614.1">
    <property type="nucleotide sequence ID" value="NZ_JALPRK010000007.1"/>
</dbReference>
<protein>
    <submittedName>
        <fullName evidence="2">GNAT family N-acetyltransferase</fullName>
    </submittedName>
</protein>
<evidence type="ECO:0000259" key="1">
    <source>
        <dbReference type="PROSITE" id="PS51186"/>
    </source>
</evidence>
<dbReference type="PANTHER" id="PTHR43617">
    <property type="entry name" value="L-AMINO ACID N-ACETYLTRANSFERASE"/>
    <property type="match status" value="1"/>
</dbReference>
<organism evidence="2 3">
    <name type="scientific">Paenibacillus mellifer</name>
    <dbReference type="NCBI Taxonomy" id="2937794"/>
    <lineage>
        <taxon>Bacteria</taxon>
        <taxon>Bacillati</taxon>
        <taxon>Bacillota</taxon>
        <taxon>Bacilli</taxon>
        <taxon>Bacillales</taxon>
        <taxon>Paenibacillaceae</taxon>
        <taxon>Paenibacillus</taxon>
    </lineage>
</organism>
<reference evidence="2" key="1">
    <citation type="submission" date="2022-04" db="EMBL/GenBank/DDBJ databases">
        <authorList>
            <person name="Seo M.-J."/>
        </authorList>
    </citation>
    <scope>NUCLEOTIDE SEQUENCE</scope>
    <source>
        <strain evidence="2">MBLB2552</strain>
    </source>
</reference>
<feature type="domain" description="N-acetyltransferase" evidence="1">
    <location>
        <begin position="1"/>
        <end position="164"/>
    </location>
</feature>
<dbReference type="AlphaFoldDB" id="A0A9X1XXI7"/>
<gene>
    <name evidence="2" type="ORF">M0651_09520</name>
</gene>
<comment type="caution">
    <text evidence="2">The sequence shown here is derived from an EMBL/GenBank/DDBJ whole genome shotgun (WGS) entry which is preliminary data.</text>
</comment>
<dbReference type="InterPro" id="IPR000182">
    <property type="entry name" value="GNAT_dom"/>
</dbReference>
<keyword evidence="3" id="KW-1185">Reference proteome</keyword>
<dbReference type="PANTHER" id="PTHR43617:SF30">
    <property type="entry name" value="HISTONE ACETYLTRANSFERASE"/>
    <property type="match status" value="1"/>
</dbReference>
<evidence type="ECO:0000313" key="3">
    <source>
        <dbReference type="Proteomes" id="UP001139534"/>
    </source>
</evidence>
<dbReference type="SUPFAM" id="SSF55729">
    <property type="entry name" value="Acyl-CoA N-acyltransferases (Nat)"/>
    <property type="match status" value="1"/>
</dbReference>
<accession>A0A9X1XXI7</accession>
<dbReference type="InterPro" id="IPR016181">
    <property type="entry name" value="Acyl_CoA_acyltransferase"/>
</dbReference>
<dbReference type="GO" id="GO:0016747">
    <property type="term" value="F:acyltransferase activity, transferring groups other than amino-acyl groups"/>
    <property type="evidence" value="ECO:0007669"/>
    <property type="project" value="InterPro"/>
</dbReference>
<name>A0A9X1XXI7_9BACL</name>
<evidence type="ECO:0000313" key="2">
    <source>
        <dbReference type="EMBL" id="MCK8487410.1"/>
    </source>
</evidence>
<dbReference type="Proteomes" id="UP001139534">
    <property type="component" value="Unassembled WGS sequence"/>
</dbReference>
<dbReference type="PROSITE" id="PS51186">
    <property type="entry name" value="GNAT"/>
    <property type="match status" value="1"/>
</dbReference>
<proteinExistence type="predicted"/>
<dbReference type="EMBL" id="JALPRK010000007">
    <property type="protein sequence ID" value="MCK8487410.1"/>
    <property type="molecule type" value="Genomic_DNA"/>
</dbReference>
<sequence>MKIRLASLNDIEGIAKVHLESWKTTYKNIISDSYLSNITLEGRIRNWTWVFNNSNNGEVIYVIEDENNQIVGFLSGGKSRESNLEYEAELYAIYLLKDAQCKGYGRLLFNRFIEELKLTKYESIMLWVLKENPAINFYKKLGGEYITEKEIQIGEDRLIEIALGWKDI</sequence>
<dbReference type="InterPro" id="IPR050276">
    <property type="entry name" value="MshD_Acetyltransferase"/>
</dbReference>